<dbReference type="GeneTree" id="ENSGT00980000198791"/>
<evidence type="ECO:0008006" key="3">
    <source>
        <dbReference type="Google" id="ProtNLM"/>
    </source>
</evidence>
<dbReference type="Ensembl" id="ENSSAUT00010064326.1">
    <property type="protein sequence ID" value="ENSSAUP00010061357.1"/>
    <property type="gene ID" value="ENSSAUG00010024791.1"/>
</dbReference>
<organism evidence="1 2">
    <name type="scientific">Sparus aurata</name>
    <name type="common">Gilthead sea bream</name>
    <dbReference type="NCBI Taxonomy" id="8175"/>
    <lineage>
        <taxon>Eukaryota</taxon>
        <taxon>Metazoa</taxon>
        <taxon>Chordata</taxon>
        <taxon>Craniata</taxon>
        <taxon>Vertebrata</taxon>
        <taxon>Euteleostomi</taxon>
        <taxon>Actinopterygii</taxon>
        <taxon>Neopterygii</taxon>
        <taxon>Teleostei</taxon>
        <taxon>Neoteleostei</taxon>
        <taxon>Acanthomorphata</taxon>
        <taxon>Eupercaria</taxon>
        <taxon>Spariformes</taxon>
        <taxon>Sparidae</taxon>
        <taxon>Sparus</taxon>
    </lineage>
</organism>
<dbReference type="InParanoid" id="A0A671YEM9"/>
<evidence type="ECO:0000313" key="2">
    <source>
        <dbReference type="Proteomes" id="UP000472265"/>
    </source>
</evidence>
<name>A0A671YEM9_SPAAU</name>
<reference evidence="1" key="3">
    <citation type="submission" date="2025-09" db="UniProtKB">
        <authorList>
            <consortium name="Ensembl"/>
        </authorList>
    </citation>
    <scope>IDENTIFICATION</scope>
</reference>
<dbReference type="Proteomes" id="UP000472265">
    <property type="component" value="Chromosome 24"/>
</dbReference>
<dbReference type="InterPro" id="IPR036691">
    <property type="entry name" value="Endo/exonu/phosph_ase_sf"/>
</dbReference>
<accession>A0A671YEM9</accession>
<dbReference type="SUPFAM" id="SSF56219">
    <property type="entry name" value="DNase I-like"/>
    <property type="match status" value="1"/>
</dbReference>
<sequence>MGHGSWTGVGQEFIIQRVRVIDGRILCVDVSRFKNKFRVNNVYCPVELQERLAVLKELQPLLLCSREVILGGDFNCLVNKKDKLTTSTVRLDSSSEILQNIMKDFQLMDAYRSKNPVLPGRTAIKRRLKLQKHEAKLQRFHIMAYSGLDVAEDIVKLKREMSGLST</sequence>
<reference evidence="1" key="2">
    <citation type="submission" date="2025-08" db="UniProtKB">
        <authorList>
            <consortium name="Ensembl"/>
        </authorList>
    </citation>
    <scope>IDENTIFICATION</scope>
</reference>
<protein>
    <recommendedName>
        <fullName evidence="3">Endonuclease/exonuclease/phosphatase domain-containing protein</fullName>
    </recommendedName>
</protein>
<dbReference type="AlphaFoldDB" id="A0A671YEM9"/>
<dbReference type="Gene3D" id="3.60.10.10">
    <property type="entry name" value="Endonuclease/exonuclease/phosphatase"/>
    <property type="match status" value="1"/>
</dbReference>
<proteinExistence type="predicted"/>
<keyword evidence="2" id="KW-1185">Reference proteome</keyword>
<evidence type="ECO:0000313" key="1">
    <source>
        <dbReference type="Ensembl" id="ENSSAUP00010061357.1"/>
    </source>
</evidence>
<reference evidence="1" key="1">
    <citation type="submission" date="2021-04" db="EMBL/GenBank/DDBJ databases">
        <authorList>
            <consortium name="Wellcome Sanger Institute Data Sharing"/>
        </authorList>
    </citation>
    <scope>NUCLEOTIDE SEQUENCE [LARGE SCALE GENOMIC DNA]</scope>
</reference>